<evidence type="ECO:0000313" key="3">
    <source>
        <dbReference type="Proteomes" id="UP001159363"/>
    </source>
</evidence>
<accession>A0ABQ9HAI5</accession>
<name>A0ABQ9HAI5_9NEOP</name>
<dbReference type="EMBL" id="JARBHB010000006">
    <property type="protein sequence ID" value="KAJ8881287.1"/>
    <property type="molecule type" value="Genomic_DNA"/>
</dbReference>
<evidence type="ECO:0000256" key="1">
    <source>
        <dbReference type="SAM" id="MobiDB-lite"/>
    </source>
</evidence>
<evidence type="ECO:0000313" key="2">
    <source>
        <dbReference type="EMBL" id="KAJ8881287.1"/>
    </source>
</evidence>
<feature type="region of interest" description="Disordered" evidence="1">
    <location>
        <begin position="151"/>
        <end position="176"/>
    </location>
</feature>
<organism evidence="2 3">
    <name type="scientific">Dryococelus australis</name>
    <dbReference type="NCBI Taxonomy" id="614101"/>
    <lineage>
        <taxon>Eukaryota</taxon>
        <taxon>Metazoa</taxon>
        <taxon>Ecdysozoa</taxon>
        <taxon>Arthropoda</taxon>
        <taxon>Hexapoda</taxon>
        <taxon>Insecta</taxon>
        <taxon>Pterygota</taxon>
        <taxon>Neoptera</taxon>
        <taxon>Polyneoptera</taxon>
        <taxon>Phasmatodea</taxon>
        <taxon>Verophasmatodea</taxon>
        <taxon>Anareolatae</taxon>
        <taxon>Phasmatidae</taxon>
        <taxon>Eurycanthinae</taxon>
        <taxon>Dryococelus</taxon>
    </lineage>
</organism>
<protein>
    <submittedName>
        <fullName evidence="2">Uncharacterized protein</fullName>
    </submittedName>
</protein>
<keyword evidence="3" id="KW-1185">Reference proteome</keyword>
<sequence>MLLVSEFSQGSPVPCPCIPALFHTQLASPSSALKTSMLGAPQISPLQFWAAINTKILRADGDGAGWVRSGVGGRGWGKWEIPQKTHRPVASSGTIATGEGRAPPGIELGSPWSWGLNPGLPACEAGALPLSYTPIYDVRGVCCRLVGMHTGKRSPHSTESQNSSSQRNLTAHHNDTHTDTVTVRIHVRKLGNSQLLRVQSMKTSQKIRVIADGVESFLGLHSQPPPPPWIFACGNRAGRCRWSAGFLDDLPFPQSFHSGAAPHSHHSLSSPLKTSMLRAVQISSLTLTASRKSLAFRLQQKEVKGLVCERHRSPGNCWLR</sequence>
<dbReference type="Proteomes" id="UP001159363">
    <property type="component" value="Chromosome 5"/>
</dbReference>
<comment type="caution">
    <text evidence="2">The sequence shown here is derived from an EMBL/GenBank/DDBJ whole genome shotgun (WGS) entry which is preliminary data.</text>
</comment>
<gene>
    <name evidence="2" type="ORF">PR048_017766</name>
</gene>
<feature type="compositionally biased region" description="Polar residues" evidence="1">
    <location>
        <begin position="157"/>
        <end position="169"/>
    </location>
</feature>
<reference evidence="2 3" key="1">
    <citation type="submission" date="2023-02" db="EMBL/GenBank/DDBJ databases">
        <title>LHISI_Scaffold_Assembly.</title>
        <authorList>
            <person name="Stuart O.P."/>
            <person name="Cleave R."/>
            <person name="Magrath M.J.L."/>
            <person name="Mikheyev A.S."/>
        </authorList>
    </citation>
    <scope>NUCLEOTIDE SEQUENCE [LARGE SCALE GENOMIC DNA]</scope>
    <source>
        <strain evidence="2">Daus_M_001</strain>
        <tissue evidence="2">Leg muscle</tissue>
    </source>
</reference>
<proteinExistence type="predicted"/>